<dbReference type="PANTHER" id="PTHR31965:SF1">
    <property type="entry name" value="TRANSMEMBRANE PROTEIN 42"/>
    <property type="match status" value="1"/>
</dbReference>
<dbReference type="InterPro" id="IPR037185">
    <property type="entry name" value="EmrE-like"/>
</dbReference>
<proteinExistence type="predicted"/>
<protein>
    <submittedName>
        <fullName evidence="3">7200_t:CDS:1</fullName>
    </submittedName>
</protein>
<dbReference type="Proteomes" id="UP000789508">
    <property type="component" value="Unassembled WGS sequence"/>
</dbReference>
<evidence type="ECO:0000259" key="2">
    <source>
        <dbReference type="Pfam" id="PF00892"/>
    </source>
</evidence>
<dbReference type="SUPFAM" id="SSF103481">
    <property type="entry name" value="Multidrug resistance efflux transporter EmrE"/>
    <property type="match status" value="1"/>
</dbReference>
<dbReference type="OrthoDB" id="5854584at2759"/>
<dbReference type="GO" id="GO:0016020">
    <property type="term" value="C:membrane"/>
    <property type="evidence" value="ECO:0007669"/>
    <property type="project" value="InterPro"/>
</dbReference>
<feature type="domain" description="EamA" evidence="2">
    <location>
        <begin position="14"/>
        <end position="142"/>
    </location>
</feature>
<keyword evidence="4" id="KW-1185">Reference proteome</keyword>
<sequence length="145" mass="16084">MSTKKKPISFFLPLSILSGSFAALASVFAKLFTDTRTKFFAEYLCGSTLKEFLILGCTKDDDSEIGIIYPIRMLCFALIFLCNALMWTFFTKALNASSSSVQVTVVNSAMNFCMTAILGKLIFSEELRAQWWLGALLIVIGTKSM</sequence>
<evidence type="ECO:0000313" key="4">
    <source>
        <dbReference type="Proteomes" id="UP000789508"/>
    </source>
</evidence>
<evidence type="ECO:0000313" key="3">
    <source>
        <dbReference type="EMBL" id="CAG8463329.1"/>
    </source>
</evidence>
<keyword evidence="1" id="KW-1133">Transmembrane helix</keyword>
<reference evidence="3" key="1">
    <citation type="submission" date="2021-06" db="EMBL/GenBank/DDBJ databases">
        <authorList>
            <person name="Kallberg Y."/>
            <person name="Tangrot J."/>
            <person name="Rosling A."/>
        </authorList>
    </citation>
    <scope>NUCLEOTIDE SEQUENCE</scope>
    <source>
        <strain evidence="3">FL130A</strain>
    </source>
</reference>
<keyword evidence="1" id="KW-0472">Membrane</keyword>
<dbReference type="PANTHER" id="PTHR31965">
    <property type="entry name" value="TRANSMEMBRANE PROTEIN 42"/>
    <property type="match status" value="1"/>
</dbReference>
<name>A0A9N8YY37_9GLOM</name>
<comment type="caution">
    <text evidence="3">The sequence shown here is derived from an EMBL/GenBank/DDBJ whole genome shotgun (WGS) entry which is preliminary data.</text>
</comment>
<accession>A0A9N8YY37</accession>
<dbReference type="AlphaFoldDB" id="A0A9N8YY37"/>
<evidence type="ECO:0000256" key="1">
    <source>
        <dbReference type="SAM" id="Phobius"/>
    </source>
</evidence>
<dbReference type="InterPro" id="IPR039632">
    <property type="entry name" value="TMEM42"/>
</dbReference>
<keyword evidence="1" id="KW-0812">Transmembrane</keyword>
<dbReference type="EMBL" id="CAJVPS010000194">
    <property type="protein sequence ID" value="CAG8463329.1"/>
    <property type="molecule type" value="Genomic_DNA"/>
</dbReference>
<dbReference type="InterPro" id="IPR000620">
    <property type="entry name" value="EamA_dom"/>
</dbReference>
<gene>
    <name evidence="3" type="ORF">ALEPTO_LOCUS1652</name>
</gene>
<dbReference type="Pfam" id="PF00892">
    <property type="entry name" value="EamA"/>
    <property type="match status" value="1"/>
</dbReference>
<organism evidence="3 4">
    <name type="scientific">Ambispora leptoticha</name>
    <dbReference type="NCBI Taxonomy" id="144679"/>
    <lineage>
        <taxon>Eukaryota</taxon>
        <taxon>Fungi</taxon>
        <taxon>Fungi incertae sedis</taxon>
        <taxon>Mucoromycota</taxon>
        <taxon>Glomeromycotina</taxon>
        <taxon>Glomeromycetes</taxon>
        <taxon>Archaeosporales</taxon>
        <taxon>Ambisporaceae</taxon>
        <taxon>Ambispora</taxon>
    </lineage>
</organism>
<feature type="transmembrane region" description="Helical" evidence="1">
    <location>
        <begin position="69"/>
        <end position="90"/>
    </location>
</feature>